<dbReference type="EMBL" id="JADFTZ010000002">
    <property type="protein sequence ID" value="MBE9576438.1"/>
    <property type="molecule type" value="Genomic_DNA"/>
</dbReference>
<protein>
    <submittedName>
        <fullName evidence="2">Glycosyltransferase family 2 protein</fullName>
    </submittedName>
</protein>
<reference evidence="2 3" key="1">
    <citation type="submission" date="2020-10" db="EMBL/GenBank/DDBJ databases">
        <title>The genome sequence of Flavobacterium aquaticum 1Y8A.</title>
        <authorList>
            <person name="Liu Y."/>
        </authorList>
    </citation>
    <scope>NUCLEOTIDE SEQUENCE [LARGE SCALE GENOMIC DNA]</scope>
    <source>
        <strain evidence="2 3">1Y8A</strain>
    </source>
</reference>
<dbReference type="InterPro" id="IPR050834">
    <property type="entry name" value="Glycosyltransf_2"/>
</dbReference>
<organism evidence="2 3">
    <name type="scientific">Flavobacterium proteolyticum</name>
    <dbReference type="NCBI Taxonomy" id="2911683"/>
    <lineage>
        <taxon>Bacteria</taxon>
        <taxon>Pseudomonadati</taxon>
        <taxon>Bacteroidota</taxon>
        <taxon>Flavobacteriia</taxon>
        <taxon>Flavobacteriales</taxon>
        <taxon>Flavobacteriaceae</taxon>
        <taxon>Flavobacterium</taxon>
    </lineage>
</organism>
<dbReference type="PANTHER" id="PTHR43685">
    <property type="entry name" value="GLYCOSYLTRANSFERASE"/>
    <property type="match status" value="1"/>
</dbReference>
<dbReference type="SUPFAM" id="SSF53448">
    <property type="entry name" value="Nucleotide-diphospho-sugar transferases"/>
    <property type="match status" value="1"/>
</dbReference>
<keyword evidence="3" id="KW-1185">Reference proteome</keyword>
<evidence type="ECO:0000313" key="2">
    <source>
        <dbReference type="EMBL" id="MBE9576438.1"/>
    </source>
</evidence>
<proteinExistence type="predicted"/>
<feature type="domain" description="Glycosyltransferase 2-like" evidence="1">
    <location>
        <begin position="3"/>
        <end position="90"/>
    </location>
</feature>
<gene>
    <name evidence="2" type="ORF">IM755_06905</name>
</gene>
<dbReference type="Gene3D" id="3.90.550.10">
    <property type="entry name" value="Spore Coat Polysaccharide Biosynthesis Protein SpsA, Chain A"/>
    <property type="match status" value="1"/>
</dbReference>
<accession>A0ABR9WR89</accession>
<evidence type="ECO:0000313" key="3">
    <source>
        <dbReference type="Proteomes" id="UP000656274"/>
    </source>
</evidence>
<dbReference type="RefSeq" id="WP_194095093.1">
    <property type="nucleotide sequence ID" value="NZ_JADFTZ010000002.1"/>
</dbReference>
<dbReference type="Proteomes" id="UP000656274">
    <property type="component" value="Unassembled WGS sequence"/>
</dbReference>
<name>A0ABR9WR89_9FLAO</name>
<sequence>MISVVTAYYNRKKLFTRTLQSMLPYYGKIDFEVIVVDDGSDEAERLEDLQTDFPFLRVIRLEKQNKWYKNPCIPFNIGFEAVKGDKIIIQNPECYHFGAILAYVDAHLKENEYLSFGCFSMDKLNTDDDALFFDEKNIAKLIENNNRSFTTDGDLGWYNHSKFRPEAFHFCAAMMSSDLFDLGGFDERYAKGVGYDDDELIWRIKNKKMQIKFIDDQIVLHQNHYVAPDDLVEANKRRFESYKRNKLIFEQITKCNSHWKVNYIENPFYENSKENRTESNYFFEFNKLTNVIIKSKIKRKIGLKILKLLAKI</sequence>
<dbReference type="PANTHER" id="PTHR43685:SF3">
    <property type="entry name" value="SLR2126 PROTEIN"/>
    <property type="match status" value="1"/>
</dbReference>
<dbReference type="InterPro" id="IPR029044">
    <property type="entry name" value="Nucleotide-diphossugar_trans"/>
</dbReference>
<comment type="caution">
    <text evidence="2">The sequence shown here is derived from an EMBL/GenBank/DDBJ whole genome shotgun (WGS) entry which is preliminary data.</text>
</comment>
<dbReference type="Pfam" id="PF00535">
    <property type="entry name" value="Glycos_transf_2"/>
    <property type="match status" value="1"/>
</dbReference>
<dbReference type="InterPro" id="IPR001173">
    <property type="entry name" value="Glyco_trans_2-like"/>
</dbReference>
<evidence type="ECO:0000259" key="1">
    <source>
        <dbReference type="Pfam" id="PF00535"/>
    </source>
</evidence>